<comment type="caution">
    <text evidence="2">The sequence shown here is derived from an EMBL/GenBank/DDBJ whole genome shotgun (WGS) entry which is preliminary data.</text>
</comment>
<keyword evidence="3" id="KW-1185">Reference proteome</keyword>
<evidence type="ECO:0000313" key="2">
    <source>
        <dbReference type="EMBL" id="KAB2814258.1"/>
    </source>
</evidence>
<name>A0A6N6RK79_9FLAO</name>
<dbReference type="AlphaFoldDB" id="A0A6N6RK79"/>
<dbReference type="Gene3D" id="2.60.40.10">
    <property type="entry name" value="Immunoglobulins"/>
    <property type="match status" value="2"/>
</dbReference>
<reference evidence="2 3" key="1">
    <citation type="submission" date="2019-09" db="EMBL/GenBank/DDBJ databases">
        <title>Genomes of family Cryomorphaceae.</title>
        <authorList>
            <person name="Bowman J.P."/>
        </authorList>
    </citation>
    <scope>NUCLEOTIDE SEQUENCE [LARGE SCALE GENOMIC DNA]</scope>
    <source>
        <strain evidence="2 3">LMG 25704</strain>
    </source>
</reference>
<keyword evidence="1" id="KW-0732">Signal</keyword>
<dbReference type="OrthoDB" id="631648at2"/>
<dbReference type="Pfam" id="PF13585">
    <property type="entry name" value="CHU_C"/>
    <property type="match status" value="1"/>
</dbReference>
<organism evidence="2 3">
    <name type="scientific">Phaeocystidibacter luteus</name>
    <dbReference type="NCBI Taxonomy" id="911197"/>
    <lineage>
        <taxon>Bacteria</taxon>
        <taxon>Pseudomonadati</taxon>
        <taxon>Bacteroidota</taxon>
        <taxon>Flavobacteriia</taxon>
        <taxon>Flavobacteriales</taxon>
        <taxon>Phaeocystidibacteraceae</taxon>
        <taxon>Phaeocystidibacter</taxon>
    </lineage>
</organism>
<sequence>MMRKLLLVAIGLMFSMQSFGSHLLGGEVWWRCITTGPQAGKYHFYLRLYRDCSGASMPSGNQTINGGPLGSMTVTTLTDVSDPYYVVGGYPRDASPDCAGGSSINCATATTPGSGAIEEAVWRTPTPVTLSGVPPAAGWTFSWSSCCRPATANLQGQPGYFLRATMYPYNDGTGNRNANPCYDSSPRFLEIPKVVTCTGYEFAYNNFAFDQELDSLHFDWAPPLTAATTSATFVGGYSTNNPVPGIQNFAQDAGQVTINTSLTGQYATCMRVDAYKFGQRVASIFRDIPIVLVGCAGVSNNPPSLDVINDPLPAPQLTPVVNGGDTIYWDMTVTAGEYIHFKMQSQDNDFLPNFIPQTIKFIGVGGNLGEPMNSTTNCLFQAPCATVTPIAPQSSYSSSLTNNVEFDWQTTCDHLSYQASAGGSRRNQYLFYFKMEDNSCPAPSFKLITARITVESPAPVPPDMTNACISANIDGSITFDYGAPAPADTGQNFDYYVIFRGGNGTPFTPYDTVTDYSQLSYTDQTPLTGNNFYYVRTFGGCDQESLSSDTLSAINVTVTPFPATNPYVANLNWNQPRYHGYNGTYQVWRAVSGSGNYAMVTTTTDTFFSDTVPFCGELLDYQIRIDSACESFVDSGYFADQINQDQLDIGYATVTGGQAQLIWPATNYGDVTEYIILQRQPGVGWVNVDQVPVGTAVPYIVPTSTAGQQAETYKVVSLDSCGNQSSDLVVPAHTTMYLDGDLNPCDGIMVLKWNNYVGWDGGVDNYQIMADVIPPTGAPQTGVLIGTNVGDDTTFVHQNMISGAQYCYYIVATDTAGTTTSTSSELCINSSIVVGSRLQYMARTTVNVDGSVETWAFIDQNADVDEYMVQRAEDDFGPWITIGIVPKPTAAPYQVRFTDFSANTDASRYVYRIRSMNECGSIDTVSNFGTNLLLEVSPNDNLTNQLRWNRYRDYGGTVSYNVYRKQENAAAWVLVESGIGDTAYTDNIRSFAQGNGQFCYRVAAVEANNPLGFVDENGGPMTSFSNSLCIDHDARGFFPKAFRPNSAVPENRVWKPVNLFEDPDQYLLVIQNRWGQEVFRTTDPDAGWDGCYQGEAAQMGVYQYIVRYRAEEGKQQEVRGTFTLIE</sequence>
<gene>
    <name evidence="2" type="ORF">F8C67_00580</name>
</gene>
<dbReference type="Proteomes" id="UP000468650">
    <property type="component" value="Unassembled WGS sequence"/>
</dbReference>
<dbReference type="EMBL" id="WBVO01000001">
    <property type="protein sequence ID" value="KAB2814258.1"/>
    <property type="molecule type" value="Genomic_DNA"/>
</dbReference>
<proteinExistence type="predicted"/>
<accession>A0A6N6RK79</accession>
<evidence type="ECO:0000256" key="1">
    <source>
        <dbReference type="SAM" id="SignalP"/>
    </source>
</evidence>
<protein>
    <recommendedName>
        <fullName evidence="4">Gliding motility-associated C-terminal domain-containing protein</fullName>
    </recommendedName>
</protein>
<evidence type="ECO:0000313" key="3">
    <source>
        <dbReference type="Proteomes" id="UP000468650"/>
    </source>
</evidence>
<feature type="signal peptide" evidence="1">
    <location>
        <begin position="1"/>
        <end position="20"/>
    </location>
</feature>
<dbReference type="InterPro" id="IPR013783">
    <property type="entry name" value="Ig-like_fold"/>
</dbReference>
<evidence type="ECO:0008006" key="4">
    <source>
        <dbReference type="Google" id="ProtNLM"/>
    </source>
</evidence>
<feature type="chain" id="PRO_5026713276" description="Gliding motility-associated C-terminal domain-containing protein" evidence="1">
    <location>
        <begin position="21"/>
        <end position="1126"/>
    </location>
</feature>